<sequence length="186" mass="20659">MALRPHQCPLLHTIRYRPTTVGSFILPSLTAPTVVVFDTLHAAQPYDKTFRKVQVHAIPSPFLSPVPVTKLVVNLSYNGGRVWPSLRFQANRSLSAVVLISTNPMPPMTTTLDPVIHAVVIRHTAPLLQDIATGIRVQRHLCEFGVSGEMAKEATGDALRFMTLAEYRATLDPHQAKLETVMECWK</sequence>
<dbReference type="Proteomes" id="UP000279236">
    <property type="component" value="Unassembled WGS sequence"/>
</dbReference>
<keyword evidence="2" id="KW-1185">Reference proteome</keyword>
<protein>
    <submittedName>
        <fullName evidence="1">Uncharacterized protein</fullName>
    </submittedName>
</protein>
<dbReference type="AlphaFoldDB" id="A0A427XDH1"/>
<dbReference type="EMBL" id="RSCE01000019">
    <property type="protein sequence ID" value="RSH76896.1"/>
    <property type="molecule type" value="Genomic_DNA"/>
</dbReference>
<gene>
    <name evidence="1" type="ORF">EHS24_003831</name>
</gene>
<evidence type="ECO:0000313" key="2">
    <source>
        <dbReference type="Proteomes" id="UP000279236"/>
    </source>
</evidence>
<evidence type="ECO:0000313" key="1">
    <source>
        <dbReference type="EMBL" id="RSH76896.1"/>
    </source>
</evidence>
<name>A0A427XDH1_9TREE</name>
<dbReference type="GeneID" id="39588374"/>
<accession>A0A427XDH1</accession>
<reference evidence="1 2" key="1">
    <citation type="submission" date="2018-11" db="EMBL/GenBank/DDBJ databases">
        <title>Genome sequence of Apiotrichum porosum DSM 27194.</title>
        <authorList>
            <person name="Aliyu H."/>
            <person name="Gorte O."/>
            <person name="Ochsenreither K."/>
        </authorList>
    </citation>
    <scope>NUCLEOTIDE SEQUENCE [LARGE SCALE GENOMIC DNA]</scope>
    <source>
        <strain evidence="1 2">DSM 27194</strain>
    </source>
</reference>
<dbReference type="RefSeq" id="XP_028472043.1">
    <property type="nucleotide sequence ID" value="XM_028619470.1"/>
</dbReference>
<organism evidence="1 2">
    <name type="scientific">Apiotrichum porosum</name>
    <dbReference type="NCBI Taxonomy" id="105984"/>
    <lineage>
        <taxon>Eukaryota</taxon>
        <taxon>Fungi</taxon>
        <taxon>Dikarya</taxon>
        <taxon>Basidiomycota</taxon>
        <taxon>Agaricomycotina</taxon>
        <taxon>Tremellomycetes</taxon>
        <taxon>Trichosporonales</taxon>
        <taxon>Trichosporonaceae</taxon>
        <taxon>Apiotrichum</taxon>
    </lineage>
</organism>
<proteinExistence type="predicted"/>
<comment type="caution">
    <text evidence="1">The sequence shown here is derived from an EMBL/GenBank/DDBJ whole genome shotgun (WGS) entry which is preliminary data.</text>
</comment>